<evidence type="ECO:0000256" key="9">
    <source>
        <dbReference type="ARBA" id="ARBA00022824"/>
    </source>
</evidence>
<reference evidence="17" key="1">
    <citation type="journal article" date="2020" name="Fungal Divers.">
        <title>Resolving the Mortierellaceae phylogeny through synthesis of multi-gene phylogenetics and phylogenomics.</title>
        <authorList>
            <person name="Vandepol N."/>
            <person name="Liber J."/>
            <person name="Desiro A."/>
            <person name="Na H."/>
            <person name="Kennedy M."/>
            <person name="Barry K."/>
            <person name="Grigoriev I.V."/>
            <person name="Miller A.N."/>
            <person name="O'Donnell K."/>
            <person name="Stajich J.E."/>
            <person name="Bonito G."/>
        </authorList>
    </citation>
    <scope>NUCLEOTIDE SEQUENCE</scope>
    <source>
        <strain evidence="17">NRRL 6426</strain>
    </source>
</reference>
<feature type="compositionally biased region" description="Low complexity" evidence="14">
    <location>
        <begin position="81"/>
        <end position="114"/>
    </location>
</feature>
<dbReference type="EC" id="2.4.1.109" evidence="4"/>
<feature type="compositionally biased region" description="Basic and acidic residues" evidence="14">
    <location>
        <begin position="1285"/>
        <end position="1426"/>
    </location>
</feature>
<keyword evidence="7 15" id="KW-0812">Transmembrane</keyword>
<comment type="caution">
    <text evidence="17">The sequence shown here is derived from an EMBL/GenBank/DDBJ whole genome shotgun (WGS) entry which is preliminary data.</text>
</comment>
<feature type="compositionally biased region" description="Basic and acidic residues" evidence="14">
    <location>
        <begin position="1150"/>
        <end position="1160"/>
    </location>
</feature>
<accession>A0A9P5S0E1</accession>
<evidence type="ECO:0000256" key="12">
    <source>
        <dbReference type="ARBA" id="ARBA00045085"/>
    </source>
</evidence>
<evidence type="ECO:0000256" key="11">
    <source>
        <dbReference type="ARBA" id="ARBA00023136"/>
    </source>
</evidence>
<feature type="transmembrane region" description="Helical" evidence="15">
    <location>
        <begin position="910"/>
        <end position="930"/>
    </location>
</feature>
<dbReference type="SUPFAM" id="SSF82109">
    <property type="entry name" value="MIR domain"/>
    <property type="match status" value="1"/>
</dbReference>
<feature type="compositionally biased region" description="Low complexity" evidence="14">
    <location>
        <begin position="1126"/>
        <end position="1148"/>
    </location>
</feature>
<dbReference type="InterPro" id="IPR027005">
    <property type="entry name" value="PMT-like"/>
</dbReference>
<keyword evidence="11 15" id="KW-0472">Membrane</keyword>
<feature type="compositionally biased region" description="Low complexity" evidence="14">
    <location>
        <begin position="1444"/>
        <end position="1455"/>
    </location>
</feature>
<feature type="compositionally biased region" description="Polar residues" evidence="14">
    <location>
        <begin position="121"/>
        <end position="142"/>
    </location>
</feature>
<feature type="region of interest" description="Disordered" evidence="14">
    <location>
        <begin position="1048"/>
        <end position="1160"/>
    </location>
</feature>
<keyword evidence="10 15" id="KW-1133">Transmembrane helix</keyword>
<evidence type="ECO:0000259" key="16">
    <source>
        <dbReference type="PROSITE" id="PS50919"/>
    </source>
</evidence>
<feature type="compositionally biased region" description="Basic and acidic residues" evidence="14">
    <location>
        <begin position="1111"/>
        <end position="1125"/>
    </location>
</feature>
<feature type="compositionally biased region" description="Polar residues" evidence="14">
    <location>
        <begin position="18"/>
        <end position="32"/>
    </location>
</feature>
<protein>
    <recommendedName>
        <fullName evidence="4">dolichyl-phosphate-mannose--protein mannosyltransferase</fullName>
        <ecNumber evidence="4">2.4.1.109</ecNumber>
    </recommendedName>
</protein>
<dbReference type="InterPro" id="IPR016093">
    <property type="entry name" value="MIR_motif"/>
</dbReference>
<dbReference type="OrthoDB" id="292747at2759"/>
<dbReference type="Pfam" id="PF16192">
    <property type="entry name" value="PMT_4TMC"/>
    <property type="match status" value="1"/>
</dbReference>
<dbReference type="Proteomes" id="UP000748756">
    <property type="component" value="Unassembled WGS sequence"/>
</dbReference>
<organism evidence="17 18">
    <name type="scientific">Linnemannia schmuckeri</name>
    <dbReference type="NCBI Taxonomy" id="64567"/>
    <lineage>
        <taxon>Eukaryota</taxon>
        <taxon>Fungi</taxon>
        <taxon>Fungi incertae sedis</taxon>
        <taxon>Mucoromycota</taxon>
        <taxon>Mortierellomycotina</taxon>
        <taxon>Mortierellomycetes</taxon>
        <taxon>Mortierellales</taxon>
        <taxon>Mortierellaceae</taxon>
        <taxon>Linnemannia</taxon>
    </lineage>
</organism>
<feature type="transmembrane region" description="Helical" evidence="15">
    <location>
        <begin position="832"/>
        <end position="856"/>
    </location>
</feature>
<feature type="compositionally biased region" description="Low complexity" evidence="14">
    <location>
        <begin position="143"/>
        <end position="161"/>
    </location>
</feature>
<keyword evidence="5" id="KW-0328">Glycosyltransferase</keyword>
<evidence type="ECO:0000256" key="5">
    <source>
        <dbReference type="ARBA" id="ARBA00022676"/>
    </source>
</evidence>
<evidence type="ECO:0000256" key="15">
    <source>
        <dbReference type="SAM" id="Phobius"/>
    </source>
</evidence>
<proteinExistence type="inferred from homology"/>
<evidence type="ECO:0000256" key="13">
    <source>
        <dbReference type="ARBA" id="ARBA00045102"/>
    </source>
</evidence>
<evidence type="ECO:0000256" key="6">
    <source>
        <dbReference type="ARBA" id="ARBA00022679"/>
    </source>
</evidence>
<evidence type="ECO:0000313" key="18">
    <source>
        <dbReference type="Proteomes" id="UP000748756"/>
    </source>
</evidence>
<feature type="domain" description="MIR" evidence="16">
    <location>
        <begin position="652"/>
        <end position="710"/>
    </location>
</feature>
<feature type="compositionally biased region" description="Basic and acidic residues" evidence="14">
    <location>
        <begin position="1198"/>
        <end position="1278"/>
    </location>
</feature>
<feature type="compositionally biased region" description="Basic residues" evidence="14">
    <location>
        <begin position="206"/>
        <end position="217"/>
    </location>
</feature>
<dbReference type="InterPro" id="IPR032421">
    <property type="entry name" value="PMT_4TMC"/>
</dbReference>
<feature type="compositionally biased region" description="Basic and acidic residues" evidence="14">
    <location>
        <begin position="1048"/>
        <end position="1060"/>
    </location>
</feature>
<name>A0A9P5S0E1_9FUNG</name>
<comment type="subcellular location">
    <subcellularLocation>
        <location evidence="1">Endoplasmic reticulum membrane</location>
        <topology evidence="1">Multi-pass membrane protein</topology>
    </subcellularLocation>
</comment>
<comment type="catalytic activity">
    <reaction evidence="12">
        <text>a di-trans,poly-cis-dolichyl beta-D-mannosyl phosphate + L-threonyl-[protein] = 3-O-(alpha-D-mannosyl)-L-threonyl-[protein] + a di-trans,poly-cis-dolichyl phosphate + H(+)</text>
        <dbReference type="Rhea" id="RHEA:53396"/>
        <dbReference type="Rhea" id="RHEA-COMP:11060"/>
        <dbReference type="Rhea" id="RHEA-COMP:13547"/>
        <dbReference type="Rhea" id="RHEA-COMP:19498"/>
        <dbReference type="Rhea" id="RHEA-COMP:19501"/>
        <dbReference type="ChEBI" id="CHEBI:15378"/>
        <dbReference type="ChEBI" id="CHEBI:30013"/>
        <dbReference type="ChEBI" id="CHEBI:57683"/>
        <dbReference type="ChEBI" id="CHEBI:58211"/>
        <dbReference type="ChEBI" id="CHEBI:137323"/>
        <dbReference type="EC" id="2.4.1.109"/>
    </reaction>
</comment>
<keyword evidence="9" id="KW-0256">Endoplasmic reticulum</keyword>
<feature type="transmembrane region" description="Helical" evidence="15">
    <location>
        <begin position="336"/>
        <end position="356"/>
    </location>
</feature>
<evidence type="ECO:0000256" key="3">
    <source>
        <dbReference type="ARBA" id="ARBA00007222"/>
    </source>
</evidence>
<evidence type="ECO:0000256" key="8">
    <source>
        <dbReference type="ARBA" id="ARBA00022737"/>
    </source>
</evidence>
<gene>
    <name evidence="17" type="ORF">BG015_008441</name>
</gene>
<feature type="transmembrane region" description="Helical" evidence="15">
    <location>
        <begin position="434"/>
        <end position="451"/>
    </location>
</feature>
<feature type="compositionally biased region" description="Polar residues" evidence="14">
    <location>
        <begin position="162"/>
        <end position="172"/>
    </location>
</feature>
<evidence type="ECO:0000256" key="2">
    <source>
        <dbReference type="ARBA" id="ARBA00004922"/>
    </source>
</evidence>
<comment type="catalytic activity">
    <reaction evidence="13">
        <text>a di-trans,poly-cis-dolichyl beta-D-mannosyl phosphate + L-seryl-[protein] = 3-O-(alpha-D-mannosyl)-L-seryl-[protein] + a di-trans,poly-cis-dolichyl phosphate + H(+)</text>
        <dbReference type="Rhea" id="RHEA:17377"/>
        <dbReference type="Rhea" id="RHEA-COMP:9863"/>
        <dbReference type="Rhea" id="RHEA-COMP:13546"/>
        <dbReference type="Rhea" id="RHEA-COMP:19498"/>
        <dbReference type="Rhea" id="RHEA-COMP:19501"/>
        <dbReference type="ChEBI" id="CHEBI:15378"/>
        <dbReference type="ChEBI" id="CHEBI:29999"/>
        <dbReference type="ChEBI" id="CHEBI:57683"/>
        <dbReference type="ChEBI" id="CHEBI:58211"/>
        <dbReference type="ChEBI" id="CHEBI:137321"/>
        <dbReference type="EC" id="2.4.1.109"/>
    </reaction>
</comment>
<feature type="transmembrane region" description="Helical" evidence="15">
    <location>
        <begin position="377"/>
        <end position="398"/>
    </location>
</feature>
<keyword evidence="18" id="KW-1185">Reference proteome</keyword>
<dbReference type="InterPro" id="IPR036300">
    <property type="entry name" value="MIR_dom_sf"/>
</dbReference>
<feature type="transmembrane region" description="Helical" evidence="15">
    <location>
        <begin position="518"/>
        <end position="537"/>
    </location>
</feature>
<evidence type="ECO:0000256" key="14">
    <source>
        <dbReference type="SAM" id="MobiDB-lite"/>
    </source>
</evidence>
<dbReference type="PANTHER" id="PTHR10050:SF46">
    <property type="entry name" value="PROTEIN O-MANNOSYL-TRANSFERASE 2"/>
    <property type="match status" value="1"/>
</dbReference>
<comment type="similarity">
    <text evidence="3">Belongs to the glycosyltransferase 39 family.</text>
</comment>
<dbReference type="GO" id="GO:0004169">
    <property type="term" value="F:dolichyl-phosphate-mannose-protein mannosyltransferase activity"/>
    <property type="evidence" value="ECO:0007669"/>
    <property type="project" value="UniProtKB-EC"/>
</dbReference>
<feature type="region of interest" description="Disordered" evidence="14">
    <location>
        <begin position="1"/>
        <end position="219"/>
    </location>
</feature>
<feature type="compositionally biased region" description="Gly residues" evidence="14">
    <location>
        <begin position="43"/>
        <end position="53"/>
    </location>
</feature>
<feature type="compositionally biased region" description="Basic and acidic residues" evidence="14">
    <location>
        <begin position="1433"/>
        <end position="1443"/>
    </location>
</feature>
<comment type="pathway">
    <text evidence="2">Protein modification; protein glycosylation.</text>
</comment>
<keyword evidence="8" id="KW-0677">Repeat</keyword>
<dbReference type="Pfam" id="PF02366">
    <property type="entry name" value="PMT"/>
    <property type="match status" value="1"/>
</dbReference>
<feature type="compositionally biased region" description="Basic and acidic residues" evidence="14">
    <location>
        <begin position="1068"/>
        <end position="1100"/>
    </location>
</feature>
<dbReference type="PANTHER" id="PTHR10050">
    <property type="entry name" value="DOLICHYL-PHOSPHATE-MANNOSE--PROTEIN MANNOSYLTRANSFERASE"/>
    <property type="match status" value="1"/>
</dbReference>
<evidence type="ECO:0000256" key="7">
    <source>
        <dbReference type="ARBA" id="ARBA00022692"/>
    </source>
</evidence>
<evidence type="ECO:0000256" key="1">
    <source>
        <dbReference type="ARBA" id="ARBA00004477"/>
    </source>
</evidence>
<dbReference type="GO" id="GO:0005789">
    <property type="term" value="C:endoplasmic reticulum membrane"/>
    <property type="evidence" value="ECO:0007669"/>
    <property type="project" value="UniProtKB-SubCell"/>
</dbReference>
<feature type="domain" description="MIR" evidence="16">
    <location>
        <begin position="569"/>
        <end position="624"/>
    </location>
</feature>
<feature type="transmembrane region" description="Helical" evidence="15">
    <location>
        <begin position="481"/>
        <end position="498"/>
    </location>
</feature>
<evidence type="ECO:0000256" key="4">
    <source>
        <dbReference type="ARBA" id="ARBA00012839"/>
    </source>
</evidence>
<feature type="transmembrane region" description="Helical" evidence="15">
    <location>
        <begin position="876"/>
        <end position="898"/>
    </location>
</feature>
<dbReference type="SMART" id="SM00472">
    <property type="entry name" value="MIR"/>
    <property type="match status" value="2"/>
</dbReference>
<feature type="compositionally biased region" description="Low complexity" evidence="14">
    <location>
        <begin position="54"/>
        <end position="65"/>
    </location>
</feature>
<evidence type="ECO:0000313" key="17">
    <source>
        <dbReference type="EMBL" id="KAF9149745.1"/>
    </source>
</evidence>
<keyword evidence="6" id="KW-0808">Transferase</keyword>
<feature type="transmembrane region" description="Helical" evidence="15">
    <location>
        <begin position="293"/>
        <end position="316"/>
    </location>
</feature>
<dbReference type="PROSITE" id="PS50919">
    <property type="entry name" value="MIR"/>
    <property type="match status" value="2"/>
</dbReference>
<dbReference type="EMBL" id="JAAAUQ010000492">
    <property type="protein sequence ID" value="KAF9149745.1"/>
    <property type="molecule type" value="Genomic_DNA"/>
</dbReference>
<evidence type="ECO:0000256" key="10">
    <source>
        <dbReference type="ARBA" id="ARBA00022989"/>
    </source>
</evidence>
<feature type="region of interest" description="Disordered" evidence="14">
    <location>
        <begin position="1198"/>
        <end position="1469"/>
    </location>
</feature>
<sequence length="1506" mass="173645">MAPNPAAALPGGGGLEASTPTPTALLQQQSHQLPAYSRRSEGAGSGVDDGGYSSGYDSPSGISTSVPYSFNANGLHRSHLQHLQQQQHQQQQQHIATYQQQTTTSMTRQSTQRYYPRTHSRNLSNVSETSLNIDTGADTTLYSPGPASLSSASSSRRGSFSDANGATTTSKGTGFFARQRTHRPSTAGAVSDSDDDFDINLGNKSSLRRHRQKRMTKKSTCNRNLLGAVGGMGGGESGSRMGDILNDWDMLLPSGDPYEDVDEDEDDDGMNENERWKKKQLVRRGWESKRGQWIILGLIVTVAVFVRIWKLAIPAAVVSEEQHLGGYIRDYLQGSFVVDVHPPLGKMLFSLVAYLLGYDGKFDFMSGKMYPRNVPFIGMRMFAAACGVGLIPISYLTIKRSGHSTQAAITCAILVTFENALITQNRFMTLDAPMMLFMGYTLLAWVNFYNHRNRPFTPGWWTWLLQTGVGLFLASRNSVKWVGSFTLVTIGLCILKYLQESRKHLYLSTRDFSKQITALSLCLLVLPVLLYIGLYAIDFQLLSKSGLGDSWVSPQFRMTLKGHDVELVMADIAWQSKIHIRHANSNGRWVHSTPGEYARDGTIDQAIQLVEWDDDLTCWQVEPADLTTKDRQSQNYIDRAKNPTSTNIPAFEGYIYNGDLIRLKHCYTKVALSAHTLESIGSNKSFIQEVRGITWTREPSQETTWRVELVAEGAVPGTTYSSYQEVGCIRDGRQKGDTIFVVDRNVNPHLPAKTPSHSYQPLSFLQKFIEINKIMWWSHHDLASPLHNHSDSHKSRKSDASHPWSWLFLGRGLNYYSSKETNNYVYLLGNPVLWWAASSTAVLYVLGRLWSVLSFFRGKFKNQQYLPRARFGLTPFYTIAPGTFCLGWITHYAPYFFISSSSPTTLGSQLYLHNYLPALYFSILLLISRIDRTWQSWSSRKLRYTTGLLLILFVILSWYSLSPLAYGTDFSSQKACEQARSFGGWEFVCRRQNLPLARPQDAIARIVVERRVDHEEHEVQEELENSQFYYQAPPSETVTYSVVERHNHDHDHAGHDHDGGVEEEEEEHDHKGPFNEDEREHYDHEHFHHPPGHQHSDDHGHYHHGHGHAIHNPDSEHHHDHHDQAQQDQTQQDLSPSPPSSEAQASESAEADKKQPAKQEYMDKMFAAAALQANNALLQREKLVAEKLALQARQRELDDQLRGQEEEKKQQQQQEQMKREREEQERAAAAVAHEERMQKDREVQEQVRRAQKERERERQAQEEKELQAQMKRELEEQGRAAAAVAHEERAQKDREVQEQVRRAQEERERERQAQEEKELQERLQREEQYRLEREEHKRLRRETQEQRERQQRVEQERQQCEEQERQQHEEQERQQHEEQERQQHEEQERQQRENQEQRDREERKRQHRQEQQRQQREEQLRRDRATQELQRQQQEREELERQAAAEQAAAAAASVQKEEEEEDKGEEMTRQMLEDQVRILQAHIENHHAQSLHMATQQQQLQQQPQ</sequence>
<feature type="transmembrane region" description="Helical" evidence="15">
    <location>
        <begin position="942"/>
        <end position="961"/>
    </location>
</feature>
<dbReference type="InterPro" id="IPR003342">
    <property type="entry name" value="ArnT-like_N"/>
</dbReference>